<dbReference type="KEGG" id="lcd:clem_11535"/>
<dbReference type="InterPro" id="IPR041609">
    <property type="entry name" value="PurL_linker"/>
</dbReference>
<feature type="binding site" evidence="8">
    <location>
        <position position="582"/>
    </location>
    <ligand>
        <name>substrate</name>
    </ligand>
</feature>
<feature type="domain" description="PurM-like N-terminal" evidence="9">
    <location>
        <begin position="488"/>
        <end position="603"/>
    </location>
</feature>
<protein>
    <recommendedName>
        <fullName evidence="8">Phosphoribosylformylglycinamidine synthase subunit PurL</fullName>
        <shortName evidence="8">FGAM synthase</shortName>
        <ecNumber evidence="8">6.3.5.3</ecNumber>
    </recommendedName>
    <alternativeName>
        <fullName evidence="8">Formylglycinamide ribonucleotide amidotransferase subunit II</fullName>
        <shortName evidence="8">FGAR amidotransferase II</shortName>
        <shortName evidence="8">FGAR-AT II</shortName>
    </alternativeName>
    <alternativeName>
        <fullName evidence="8">Glutamine amidotransferase PurL</fullName>
    </alternativeName>
    <alternativeName>
        <fullName evidence="8">Phosphoribosylformylglycinamidine synthase subunit II</fullName>
    </alternativeName>
</protein>
<comment type="pathway">
    <text evidence="8">Purine metabolism; IMP biosynthesis via de novo pathway; 5-amino-1-(5-phospho-D-ribosyl)imidazole from N(2)-formyl-N(1)-(5-phospho-D-ribosyl)glycinamide: step 1/2.</text>
</comment>
<dbReference type="CDD" id="cd02204">
    <property type="entry name" value="PurL_repeat2"/>
    <property type="match status" value="1"/>
</dbReference>
<feature type="binding site" evidence="8">
    <location>
        <position position="580"/>
    </location>
    <ligand>
        <name>Mg(2+)</name>
        <dbReference type="ChEBI" id="CHEBI:18420"/>
        <label>1</label>
    </ligand>
</feature>
<dbReference type="Proteomes" id="UP000201728">
    <property type="component" value="Chromosome"/>
</dbReference>
<dbReference type="Pfam" id="PF02769">
    <property type="entry name" value="AIRS_C"/>
    <property type="match status" value="2"/>
</dbReference>
<organism evidence="12 13">
    <name type="scientific">Legionella clemsonensis</name>
    <dbReference type="NCBI Taxonomy" id="1867846"/>
    <lineage>
        <taxon>Bacteria</taxon>
        <taxon>Pseudomonadati</taxon>
        <taxon>Pseudomonadota</taxon>
        <taxon>Gammaproteobacteria</taxon>
        <taxon>Legionellales</taxon>
        <taxon>Legionellaceae</taxon>
        <taxon>Legionella</taxon>
    </lineage>
</organism>
<evidence type="ECO:0000313" key="13">
    <source>
        <dbReference type="Proteomes" id="UP000201728"/>
    </source>
</evidence>
<keyword evidence="13" id="KW-1185">Reference proteome</keyword>
<evidence type="ECO:0000256" key="4">
    <source>
        <dbReference type="ARBA" id="ARBA00022741"/>
    </source>
</evidence>
<sequence length="780" mass="84974">MHETPDFLDFSQLSPEEISRLLETYSIRLTSNEALTIQNKLLKRPPTYAECILWSIQGSEHCSYKSSRKHLARFNTKAPHVILGPKEDAGIVAVATDNQGKRYGIVVSHESHNHPSQLVPYEGAATGVGGNVRDVCCMGAEVIAVADSLRFGDINLAKTKWIHDGVVRGIGGYANPLGIPNLAGDIYYDKDYNENCLVTVVTLGVLREDHIIHSYAPPNATNYKFILIGKPTDNSGFGGAAFASLSLSEERQEANKGAVQEPNAFLQRHLLKANYAFFEFLREQHLTDKVGFKDLGAGGIACASVELAEGGGYGAEIDLDLVPTSIPNLPPAIILCSETQERFMWIVPEDLVNTVLDHYNKRFALPEICEGAGATVIGQLRTDGLYVVNFSGKQIVSAKAQDITQGIMYERPSSRQKSIHQEPAIPFPAKDLNQVLLSLLSHENIASRAPVYETFDKQVQGRSLIEPGWADAGLLTPFNEEKYPPEIRNTAVALSLDHNPRYCKIDAYWGAVNAVIEAVRNVIATGAWPLSLTDCLCFGNPENPIHMAAFIDAIEGIVDACKAVKMLHETDATLPIISGNVSLYNESSQGSIPPSPIISCLGAMPDFSKAMTYDFKKPNSVLLLLGERKDECGGSVYYQLHNELGSQLPRPDLTTFNREITAVYTAIQQDLVLAAHDISEGGVAVALAEMSFKNHIGVNVVIPGLLADDKKLFSESGGFLLEVSPDNVSRIKQVFISHSVPFTVIGETTVEPILIINSVISLAINAAKTAWENGLRGRLL</sequence>
<dbReference type="InterPro" id="IPR010918">
    <property type="entry name" value="PurM-like_C_dom"/>
</dbReference>
<dbReference type="PANTHER" id="PTHR43555:SF1">
    <property type="entry name" value="PHOSPHORIBOSYLFORMYLGLYCINAMIDINE SYNTHASE SUBUNIT PURL"/>
    <property type="match status" value="1"/>
</dbReference>
<keyword evidence="6 8" id="KW-0067">ATP-binding</keyword>
<feature type="binding site" evidence="8">
    <location>
        <position position="579"/>
    </location>
    <ligand>
        <name>ATP</name>
        <dbReference type="ChEBI" id="CHEBI:30616"/>
    </ligand>
</feature>
<comment type="subcellular location">
    <subcellularLocation>
        <location evidence="8">Cytoplasm</location>
    </subcellularLocation>
</comment>
<dbReference type="NCBIfam" id="NF002290">
    <property type="entry name" value="PRK01213.1"/>
    <property type="match status" value="1"/>
</dbReference>
<proteinExistence type="inferred from homology"/>
<feature type="domain" description="Phosphoribosylformylglycinamidine synthase linker" evidence="11">
    <location>
        <begin position="23"/>
        <end position="65"/>
    </location>
</feature>
<evidence type="ECO:0000313" key="12">
    <source>
        <dbReference type="EMBL" id="ASQ46844.1"/>
    </source>
</evidence>
<keyword evidence="2 8" id="KW-0436">Ligase</keyword>
<reference evidence="13" key="1">
    <citation type="submission" date="2016-07" db="EMBL/GenBank/DDBJ databases">
        <authorList>
            <person name="Florea S."/>
            <person name="Webb J.S."/>
            <person name="Jaromczyk J."/>
            <person name="Schardl C.L."/>
        </authorList>
    </citation>
    <scope>NUCLEOTIDE SEQUENCE [LARGE SCALE GENOMIC DNA]</scope>
    <source>
        <strain evidence="13">CDC-D5610</strain>
    </source>
</reference>
<gene>
    <name evidence="8 12" type="primary">purL</name>
    <name evidence="12" type="ORF">clem_11535</name>
</gene>
<comment type="similarity">
    <text evidence="8">Belongs to the FGAMS family.</text>
</comment>
<dbReference type="Gene3D" id="3.30.1330.10">
    <property type="entry name" value="PurM-like, N-terminal domain"/>
    <property type="match status" value="2"/>
</dbReference>
<dbReference type="EC" id="6.3.5.3" evidence="8"/>
<dbReference type="InterPro" id="IPR036676">
    <property type="entry name" value="PurM-like_C_sf"/>
</dbReference>
<feature type="domain" description="PurM-like N-terminal" evidence="9">
    <location>
        <begin position="87"/>
        <end position="205"/>
    </location>
</feature>
<feature type="binding site" evidence="8">
    <location>
        <position position="64"/>
    </location>
    <ligand>
        <name>ATP</name>
        <dbReference type="ChEBI" id="CHEBI:30616"/>
    </ligand>
</feature>
<dbReference type="GO" id="GO:0005524">
    <property type="term" value="F:ATP binding"/>
    <property type="evidence" value="ECO:0007669"/>
    <property type="project" value="UniProtKB-UniRule"/>
</dbReference>
<keyword evidence="3 8" id="KW-0479">Metal-binding</keyword>
<dbReference type="OrthoDB" id="9804441at2"/>
<keyword evidence="4 8" id="KW-0547">Nucleotide-binding</keyword>
<feature type="binding site" evidence="8">
    <location>
        <position position="294"/>
    </location>
    <ligand>
        <name>Mg(2+)</name>
        <dbReference type="ChEBI" id="CHEBI:18420"/>
        <label>2</label>
    </ligand>
</feature>
<feature type="binding site" evidence="8">
    <location>
        <position position="110"/>
    </location>
    <ligand>
        <name>Mg(2+)</name>
        <dbReference type="ChEBI" id="CHEBI:18420"/>
        <label>1</label>
    </ligand>
</feature>
<feature type="active site" description="Proton acceptor" evidence="8">
    <location>
        <position position="112"/>
    </location>
</feature>
<evidence type="ECO:0000256" key="7">
    <source>
        <dbReference type="ARBA" id="ARBA00022842"/>
    </source>
</evidence>
<dbReference type="UniPathway" id="UPA00074">
    <property type="reaction ID" value="UER00128"/>
</dbReference>
<evidence type="ECO:0000256" key="1">
    <source>
        <dbReference type="ARBA" id="ARBA00022490"/>
    </source>
</evidence>
<evidence type="ECO:0000256" key="3">
    <source>
        <dbReference type="ARBA" id="ARBA00022723"/>
    </source>
</evidence>
<feature type="binding site" evidence="8">
    <location>
        <position position="534"/>
    </location>
    <ligand>
        <name>ATP</name>
        <dbReference type="ChEBI" id="CHEBI:30616"/>
    </ligand>
</feature>
<comment type="subunit">
    <text evidence="8">Monomer. Part of the FGAM synthase complex composed of 1 PurL, 1 PurQ and 2 PurS subunits.</text>
</comment>
<dbReference type="CDD" id="cd02203">
    <property type="entry name" value="PurL_repeat1"/>
    <property type="match status" value="1"/>
</dbReference>
<feature type="binding site" evidence="8">
    <location>
        <position position="134"/>
    </location>
    <ligand>
        <name>Mg(2+)</name>
        <dbReference type="ChEBI" id="CHEBI:18420"/>
        <label>2</label>
    </ligand>
</feature>
<evidence type="ECO:0000256" key="8">
    <source>
        <dbReference type="HAMAP-Rule" id="MF_00420"/>
    </source>
</evidence>
<dbReference type="InterPro" id="IPR036921">
    <property type="entry name" value="PurM-like_N_sf"/>
</dbReference>
<dbReference type="GO" id="GO:0005737">
    <property type="term" value="C:cytoplasm"/>
    <property type="evidence" value="ECO:0007669"/>
    <property type="project" value="UniProtKB-SubCell"/>
</dbReference>
<dbReference type="GO" id="GO:0004642">
    <property type="term" value="F:phosphoribosylformylglycinamidine synthase activity"/>
    <property type="evidence" value="ECO:0007669"/>
    <property type="project" value="UniProtKB-UniRule"/>
</dbReference>
<evidence type="ECO:0000259" key="11">
    <source>
        <dbReference type="Pfam" id="PF18072"/>
    </source>
</evidence>
<dbReference type="SUPFAM" id="SSF56042">
    <property type="entry name" value="PurM C-terminal domain-like"/>
    <property type="match status" value="2"/>
</dbReference>
<dbReference type="GO" id="GO:0000287">
    <property type="term" value="F:magnesium ion binding"/>
    <property type="evidence" value="ECO:0007669"/>
    <property type="project" value="UniProtKB-UniRule"/>
</dbReference>
<evidence type="ECO:0000259" key="9">
    <source>
        <dbReference type="Pfam" id="PF00586"/>
    </source>
</evidence>
<dbReference type="PANTHER" id="PTHR43555">
    <property type="entry name" value="PHOSPHORIBOSYLFORMYLGLYCINAMIDINE SYNTHASE SUBUNIT PURL"/>
    <property type="match status" value="1"/>
</dbReference>
<dbReference type="Pfam" id="PF18072">
    <property type="entry name" value="FGAR-AT_linker"/>
    <property type="match status" value="1"/>
</dbReference>
<feature type="binding site" evidence="8">
    <location>
        <position position="133"/>
    </location>
    <ligand>
        <name>substrate</name>
    </ligand>
</feature>
<comment type="caution">
    <text evidence="8">Lacks conserved residue(s) required for the propagation of feature annotation.</text>
</comment>
<dbReference type="Pfam" id="PF00586">
    <property type="entry name" value="AIRS"/>
    <property type="match status" value="2"/>
</dbReference>
<evidence type="ECO:0000256" key="2">
    <source>
        <dbReference type="ARBA" id="ARBA00022598"/>
    </source>
</evidence>
<evidence type="ECO:0000259" key="10">
    <source>
        <dbReference type="Pfam" id="PF02769"/>
    </source>
</evidence>
<dbReference type="EMBL" id="CP016397">
    <property type="protein sequence ID" value="ASQ46844.1"/>
    <property type="molecule type" value="Genomic_DNA"/>
</dbReference>
<feature type="domain" description="PurM-like C-terminal" evidence="10">
    <location>
        <begin position="617"/>
        <end position="752"/>
    </location>
</feature>
<dbReference type="SUPFAM" id="SSF55326">
    <property type="entry name" value="PurM N-terminal domain-like"/>
    <property type="match status" value="2"/>
</dbReference>
<dbReference type="Gene3D" id="3.90.650.10">
    <property type="entry name" value="PurM-like C-terminal domain"/>
    <property type="match status" value="2"/>
</dbReference>
<dbReference type="InterPro" id="IPR016188">
    <property type="entry name" value="PurM-like_N"/>
</dbReference>
<dbReference type="HAMAP" id="MF_00420">
    <property type="entry name" value="PurL_2"/>
    <property type="match status" value="1"/>
</dbReference>
<comment type="function">
    <text evidence="8">Part of the phosphoribosylformylglycinamidine synthase complex involved in the purines biosynthetic pathway. Catalyzes the ATP-dependent conversion of formylglycinamide ribonucleotide (FGAR) and glutamine to yield formylglycinamidine ribonucleotide (FGAM) and glutamate. The FGAM synthase complex is composed of three subunits. PurQ produces an ammonia molecule by converting glutamine to glutamate. PurL transfers the ammonia molecule to FGAR to form FGAM in an ATP-dependent manner. PurS interacts with PurQ and PurL and is thought to assist in the transfer of the ammonia molecule from PurQ to PurL.</text>
</comment>
<name>A0A222P4Q6_9GAMM</name>
<dbReference type="RefSeq" id="WP_094091664.1">
    <property type="nucleotide sequence ID" value="NZ_CP016397.1"/>
</dbReference>
<dbReference type="NCBIfam" id="TIGR01736">
    <property type="entry name" value="FGAM_synth_II"/>
    <property type="match status" value="1"/>
</dbReference>
<feature type="binding site" evidence="8">
    <location>
        <begin position="111"/>
        <end position="114"/>
    </location>
    <ligand>
        <name>substrate</name>
    </ligand>
</feature>
<accession>A0A222P4Q6</accession>
<evidence type="ECO:0000256" key="6">
    <source>
        <dbReference type="ARBA" id="ARBA00022840"/>
    </source>
</evidence>
<dbReference type="GO" id="GO:0006189">
    <property type="term" value="P:'de novo' IMP biosynthetic process"/>
    <property type="evidence" value="ECO:0007669"/>
    <property type="project" value="UniProtKB-UniRule"/>
</dbReference>
<feature type="binding site" evidence="8">
    <location>
        <position position="260"/>
    </location>
    <ligand>
        <name>substrate</name>
    </ligand>
</feature>
<feature type="active site" evidence="8">
    <location>
        <position position="61"/>
    </location>
</feature>
<evidence type="ECO:0000256" key="5">
    <source>
        <dbReference type="ARBA" id="ARBA00022755"/>
    </source>
</evidence>
<keyword evidence="5 8" id="KW-0658">Purine biosynthesis</keyword>
<keyword evidence="1 8" id="KW-0963">Cytoplasm</keyword>
<dbReference type="InterPro" id="IPR010074">
    <property type="entry name" value="PRibForGlyAmidine_synth_PurL"/>
</dbReference>
<comment type="catalytic activity">
    <reaction evidence="8">
        <text>N(2)-formyl-N(1)-(5-phospho-beta-D-ribosyl)glycinamide + L-glutamine + ATP + H2O = 2-formamido-N(1)-(5-O-phospho-beta-D-ribosyl)acetamidine + L-glutamate + ADP + phosphate + H(+)</text>
        <dbReference type="Rhea" id="RHEA:17129"/>
        <dbReference type="ChEBI" id="CHEBI:15377"/>
        <dbReference type="ChEBI" id="CHEBI:15378"/>
        <dbReference type="ChEBI" id="CHEBI:29985"/>
        <dbReference type="ChEBI" id="CHEBI:30616"/>
        <dbReference type="ChEBI" id="CHEBI:43474"/>
        <dbReference type="ChEBI" id="CHEBI:58359"/>
        <dbReference type="ChEBI" id="CHEBI:147286"/>
        <dbReference type="ChEBI" id="CHEBI:147287"/>
        <dbReference type="ChEBI" id="CHEBI:456216"/>
        <dbReference type="EC" id="6.3.5.3"/>
    </reaction>
</comment>
<dbReference type="AlphaFoldDB" id="A0A222P4Q6"/>
<keyword evidence="7 8" id="KW-0460">Magnesium</keyword>
<feature type="domain" description="PurM-like C-terminal" evidence="10">
    <location>
        <begin position="226"/>
        <end position="360"/>
    </location>
</feature>